<dbReference type="Proteomes" id="UP000273119">
    <property type="component" value="Unassembled WGS sequence"/>
</dbReference>
<organism evidence="1 2">
    <name type="scientific">Galactobacter caseinivorans</name>
    <dbReference type="NCBI Taxonomy" id="2676123"/>
    <lineage>
        <taxon>Bacteria</taxon>
        <taxon>Bacillati</taxon>
        <taxon>Actinomycetota</taxon>
        <taxon>Actinomycetes</taxon>
        <taxon>Micrococcales</taxon>
        <taxon>Micrococcaceae</taxon>
        <taxon>Galactobacter</taxon>
    </lineage>
</organism>
<dbReference type="AlphaFoldDB" id="A0A496PHA6"/>
<reference evidence="1 2" key="1">
    <citation type="submission" date="2018-07" db="EMBL/GenBank/DDBJ databases">
        <title>Arthrobacter sp. nov., isolated from raw cow's milk with high bacterial count.</title>
        <authorList>
            <person name="Hahne J."/>
            <person name="Isele D."/>
            <person name="Lipski A."/>
        </authorList>
    </citation>
    <scope>NUCLEOTIDE SEQUENCE [LARGE SCALE GENOMIC DNA]</scope>
    <source>
        <strain evidence="1 2">JZ R-183</strain>
    </source>
</reference>
<dbReference type="RefSeq" id="WP_121485535.1">
    <property type="nucleotide sequence ID" value="NZ_QQXL01000006.1"/>
</dbReference>
<evidence type="ECO:0000313" key="1">
    <source>
        <dbReference type="EMBL" id="RKW69864.1"/>
    </source>
</evidence>
<comment type="caution">
    <text evidence="1">The sequence shown here is derived from an EMBL/GenBank/DDBJ whole genome shotgun (WGS) entry which is preliminary data.</text>
</comment>
<protein>
    <submittedName>
        <fullName evidence="1">Uncharacterized protein</fullName>
    </submittedName>
</protein>
<name>A0A496PHA6_9MICC</name>
<gene>
    <name evidence="1" type="ORF">DWQ67_10325</name>
</gene>
<evidence type="ECO:0000313" key="2">
    <source>
        <dbReference type="Proteomes" id="UP000273119"/>
    </source>
</evidence>
<sequence length="68" mass="7532">MNTLPTAEATSYLDVPGQPRRVRITCPRCNYPHTYAAPRYRTSPTTTQLCGLTGALILITGLQPLRQD</sequence>
<dbReference type="EMBL" id="QQXL01000006">
    <property type="protein sequence ID" value="RKW69864.1"/>
    <property type="molecule type" value="Genomic_DNA"/>
</dbReference>
<accession>A0A496PHA6</accession>
<proteinExistence type="predicted"/>
<keyword evidence="2" id="KW-1185">Reference proteome</keyword>